<comment type="caution">
    <text evidence="1">The sequence shown here is derived from an EMBL/GenBank/DDBJ whole genome shotgun (WGS) entry which is preliminary data.</text>
</comment>
<dbReference type="EMBL" id="SJPU01000002">
    <property type="protein sequence ID" value="TWU15455.1"/>
    <property type="molecule type" value="Genomic_DNA"/>
</dbReference>
<name>A0A5C6BTV3_9BACT</name>
<protein>
    <submittedName>
        <fullName evidence="1">Uncharacterized protein</fullName>
    </submittedName>
</protein>
<proteinExistence type="predicted"/>
<organism evidence="1 2">
    <name type="scientific">Allorhodopirellula heiligendammensis</name>
    <dbReference type="NCBI Taxonomy" id="2714739"/>
    <lineage>
        <taxon>Bacteria</taxon>
        <taxon>Pseudomonadati</taxon>
        <taxon>Planctomycetota</taxon>
        <taxon>Planctomycetia</taxon>
        <taxon>Pirellulales</taxon>
        <taxon>Pirellulaceae</taxon>
        <taxon>Allorhodopirellula</taxon>
    </lineage>
</organism>
<dbReference type="Proteomes" id="UP000319908">
    <property type="component" value="Unassembled WGS sequence"/>
</dbReference>
<keyword evidence="2" id="KW-1185">Reference proteome</keyword>
<sequence>MKSMCLVGGMNVTGSRKLPGSRVCAASFNDWLPPVEPWAYMDSFADKDKLTLNW</sequence>
<evidence type="ECO:0000313" key="1">
    <source>
        <dbReference type="EMBL" id="TWU15455.1"/>
    </source>
</evidence>
<reference evidence="1 2" key="1">
    <citation type="journal article" date="2020" name="Antonie Van Leeuwenhoek">
        <title>Rhodopirellula heiligendammensis sp. nov., Rhodopirellula pilleata sp. nov., and Rhodopirellula solitaria sp. nov. isolated from natural or artificial marine surfaces in Northern Germany and California, USA, and emended description of the genus Rhodopirellula.</title>
        <authorList>
            <person name="Kallscheuer N."/>
            <person name="Wiegand S."/>
            <person name="Jogler M."/>
            <person name="Boedeker C."/>
            <person name="Peeters S.H."/>
            <person name="Rast P."/>
            <person name="Heuer A."/>
            <person name="Jetten M.S.M."/>
            <person name="Rohde M."/>
            <person name="Jogler C."/>
        </authorList>
    </citation>
    <scope>NUCLEOTIDE SEQUENCE [LARGE SCALE GENOMIC DNA]</scope>
    <source>
        <strain evidence="1 2">Poly21</strain>
    </source>
</reference>
<gene>
    <name evidence="1" type="ORF">Poly21_26510</name>
</gene>
<accession>A0A5C6BTV3</accession>
<evidence type="ECO:0000313" key="2">
    <source>
        <dbReference type="Proteomes" id="UP000319908"/>
    </source>
</evidence>
<dbReference type="RefSeq" id="WP_302118770.1">
    <property type="nucleotide sequence ID" value="NZ_SJPU01000002.1"/>
</dbReference>
<dbReference type="AlphaFoldDB" id="A0A5C6BTV3"/>